<evidence type="ECO:0000313" key="11">
    <source>
        <dbReference type="EMBL" id="OLU43214.1"/>
    </source>
</evidence>
<dbReference type="Proteomes" id="UP000186341">
    <property type="component" value="Unassembled WGS sequence"/>
</dbReference>
<feature type="transmembrane region" description="Helical" evidence="9">
    <location>
        <begin position="223"/>
        <end position="245"/>
    </location>
</feature>
<dbReference type="InterPro" id="IPR004796">
    <property type="entry name" value="PTS_IIC_cello"/>
</dbReference>
<feature type="domain" description="PTS EIIC type-3" evidence="10">
    <location>
        <begin position="7"/>
        <end position="417"/>
    </location>
</feature>
<dbReference type="InterPro" id="IPR003352">
    <property type="entry name" value="PTS_EIIC"/>
</dbReference>
<keyword evidence="12" id="KW-1185">Reference proteome</keyword>
<name>A0A1U7NJB5_9FIRM</name>
<dbReference type="PANTHER" id="PTHR33989:SF11">
    <property type="entry name" value="LICHENAN PERMEASE IIC COMPONENT"/>
    <property type="match status" value="1"/>
</dbReference>
<evidence type="ECO:0000256" key="5">
    <source>
        <dbReference type="ARBA" id="ARBA00022692"/>
    </source>
</evidence>
<evidence type="ECO:0000256" key="6">
    <source>
        <dbReference type="ARBA" id="ARBA00022989"/>
    </source>
</evidence>
<feature type="transmembrane region" description="Helical" evidence="9">
    <location>
        <begin position="72"/>
        <end position="92"/>
    </location>
</feature>
<keyword evidence="2 8" id="KW-0813">Transport</keyword>
<comment type="caution">
    <text evidence="11">The sequence shown here is derived from an EMBL/GenBank/DDBJ whole genome shotgun (WGS) entry which is preliminary data.</text>
</comment>
<reference evidence="11 12" key="1">
    <citation type="submission" date="2016-11" db="EMBL/GenBank/DDBJ databases">
        <title>Description of two novel members of the family Erysipelotrichaceae: Ileibacterium lipovorans gen. nov., sp. nov. and Dubosiella newyorkensis, gen. nov., sp. nov.</title>
        <authorList>
            <person name="Cox L.M."/>
            <person name="Sohn J."/>
            <person name="Tyrrell K.L."/>
            <person name="Citron D.M."/>
            <person name="Lawson P.A."/>
            <person name="Patel N.B."/>
            <person name="Iizumi T."/>
            <person name="Perez-Perez G.I."/>
            <person name="Goldstein E.J."/>
            <person name="Blaser M.J."/>
        </authorList>
    </citation>
    <scope>NUCLEOTIDE SEQUENCE [LARGE SCALE GENOMIC DNA]</scope>
    <source>
        <strain evidence="11 12">NYU-BL-A3</strain>
    </source>
</reference>
<keyword evidence="7 8" id="KW-0472">Membrane</keyword>
<evidence type="ECO:0000313" key="12">
    <source>
        <dbReference type="Proteomes" id="UP000186341"/>
    </source>
</evidence>
<evidence type="ECO:0000256" key="9">
    <source>
        <dbReference type="SAM" id="Phobius"/>
    </source>
</evidence>
<dbReference type="GeneID" id="82201706"/>
<dbReference type="InterPro" id="IPR051088">
    <property type="entry name" value="PTS_Sugar-EIIC/EIIB"/>
</dbReference>
<evidence type="ECO:0000256" key="2">
    <source>
        <dbReference type="ARBA" id="ARBA00022448"/>
    </source>
</evidence>
<dbReference type="OrthoDB" id="1550290at2"/>
<dbReference type="GO" id="GO:1901264">
    <property type="term" value="P:carbohydrate derivative transport"/>
    <property type="evidence" value="ECO:0007669"/>
    <property type="project" value="TreeGrafter"/>
</dbReference>
<dbReference type="GO" id="GO:0008982">
    <property type="term" value="F:protein-N(PI)-phosphohistidine-sugar phosphotransferase activity"/>
    <property type="evidence" value="ECO:0007669"/>
    <property type="project" value="UniProtKB-UniRule"/>
</dbReference>
<evidence type="ECO:0000256" key="7">
    <source>
        <dbReference type="ARBA" id="ARBA00023136"/>
    </source>
</evidence>
<comment type="function">
    <text evidence="8">The phosphoenolpyruvate-dependent sugar phosphotransferase system (PTS), a major carbohydrate active -transport system, catalyzes the phosphorylation of incoming sugar substrates concomitant with their translocation across the cell membrane.</text>
</comment>
<dbReference type="AlphaFoldDB" id="A0A1U7NJB5"/>
<feature type="transmembrane region" description="Helical" evidence="9">
    <location>
        <begin position="31"/>
        <end position="52"/>
    </location>
</feature>
<evidence type="ECO:0000256" key="4">
    <source>
        <dbReference type="ARBA" id="ARBA00022597"/>
    </source>
</evidence>
<dbReference type="GO" id="GO:0009401">
    <property type="term" value="P:phosphoenolpyruvate-dependent sugar phosphotransferase system"/>
    <property type="evidence" value="ECO:0007669"/>
    <property type="project" value="InterPro"/>
</dbReference>
<dbReference type="EMBL" id="MPJW01000018">
    <property type="protein sequence ID" value="OLU43214.1"/>
    <property type="molecule type" value="Genomic_DNA"/>
</dbReference>
<feature type="transmembrane region" description="Helical" evidence="9">
    <location>
        <begin position="392"/>
        <end position="417"/>
    </location>
</feature>
<organism evidence="11 12">
    <name type="scientific">Ileibacterium valens</name>
    <dbReference type="NCBI Taxonomy" id="1862668"/>
    <lineage>
        <taxon>Bacteria</taxon>
        <taxon>Bacillati</taxon>
        <taxon>Bacillota</taxon>
        <taxon>Erysipelotrichia</taxon>
        <taxon>Erysipelotrichales</taxon>
        <taxon>Erysipelotrichaceae</taxon>
        <taxon>Ileibacterium</taxon>
    </lineage>
</organism>
<comment type="subcellular location">
    <subcellularLocation>
        <location evidence="1">Cell membrane</location>
        <topology evidence="1">Multi-pass membrane protein</topology>
    </subcellularLocation>
</comment>
<feature type="transmembrane region" description="Helical" evidence="9">
    <location>
        <begin position="290"/>
        <end position="312"/>
    </location>
</feature>
<evidence type="ECO:0000256" key="8">
    <source>
        <dbReference type="PIRNR" id="PIRNR006351"/>
    </source>
</evidence>
<feature type="transmembrane region" description="Helical" evidence="9">
    <location>
        <begin position="140"/>
        <end position="162"/>
    </location>
</feature>
<evidence type="ECO:0000259" key="10">
    <source>
        <dbReference type="PROSITE" id="PS51105"/>
    </source>
</evidence>
<evidence type="ECO:0000256" key="1">
    <source>
        <dbReference type="ARBA" id="ARBA00004651"/>
    </source>
</evidence>
<protein>
    <recommendedName>
        <fullName evidence="8">Permease IIC component</fullName>
    </recommendedName>
</protein>
<evidence type="ECO:0000256" key="3">
    <source>
        <dbReference type="ARBA" id="ARBA00022475"/>
    </source>
</evidence>
<keyword evidence="4 8" id="KW-0762">Sugar transport</keyword>
<dbReference type="PROSITE" id="PS51105">
    <property type="entry name" value="PTS_EIIC_TYPE_3"/>
    <property type="match status" value="1"/>
</dbReference>
<dbReference type="PIRSF" id="PIRSF006351">
    <property type="entry name" value="PTS_EIIC-Cellobiose"/>
    <property type="match status" value="1"/>
</dbReference>
<dbReference type="Pfam" id="PF02378">
    <property type="entry name" value="PTS_EIIC"/>
    <property type="match status" value="1"/>
</dbReference>
<dbReference type="InterPro" id="IPR004501">
    <property type="entry name" value="PTS_EIIC_3"/>
</dbReference>
<keyword evidence="5 9" id="KW-0812">Transmembrane</keyword>
<feature type="transmembrane region" description="Helical" evidence="9">
    <location>
        <begin position="101"/>
        <end position="120"/>
    </location>
</feature>
<sequence>MSFFEKIEEPLMSVGEKLNNNKILQILRDSFMLAFPLTIFGSITLIIANFPFLSDLIGAEAAGTLNALLGPASTATMSIATVFLCIGIGYYFSKDKGCDPIFGGAIALAAFILVTPMEVLHVTEEGTELIISNVLDINRLGAKGMFVGMIGSFLAAALYCWTTKKNWTIKMPDSVPPAVSKSFTALIPACLTLTVFLVIRIAFEFTPWTNIHDFIYEVVQAPLTSLGSTLGATLVAIFAVQLLWFCGLHGQIIVNSVLDPIWNALTLENLTAFQAGTEIPNIVTKQFIEIFTVGIGGSGMTLAAVLILAFICKHKQLRQVGRLALPAGCFNVNEPVIYGLPVVLNPTIVIPWIVAPIINVCIVYFAMASGLVPLTTGVTVPWTTPIFLSGMLATNSIMGGVIQLVELAVVFVCWLPFLKSMDKQLLKDYPEETQSA</sequence>
<dbReference type="NCBIfam" id="TIGR00410">
    <property type="entry name" value="lacE"/>
    <property type="match status" value="1"/>
</dbReference>
<proteinExistence type="predicted"/>
<keyword evidence="6 9" id="KW-1133">Transmembrane helix</keyword>
<accession>A0A1U7NJB5</accession>
<dbReference type="NCBIfam" id="TIGR00359">
    <property type="entry name" value="cello_pts_IIC"/>
    <property type="match status" value="1"/>
</dbReference>
<dbReference type="RefSeq" id="WP_075817382.1">
    <property type="nucleotide sequence ID" value="NZ_CAJUTZ010000057.1"/>
</dbReference>
<keyword evidence="3 8" id="KW-1003">Cell membrane</keyword>
<dbReference type="GO" id="GO:0005886">
    <property type="term" value="C:plasma membrane"/>
    <property type="evidence" value="ECO:0007669"/>
    <property type="project" value="UniProtKB-SubCell"/>
</dbReference>
<dbReference type="PANTHER" id="PTHR33989">
    <property type="match status" value="1"/>
</dbReference>
<feature type="transmembrane region" description="Helical" evidence="9">
    <location>
        <begin position="183"/>
        <end position="203"/>
    </location>
</feature>
<gene>
    <name evidence="11" type="ORF">BO222_00390</name>
</gene>
<feature type="transmembrane region" description="Helical" evidence="9">
    <location>
        <begin position="349"/>
        <end position="372"/>
    </location>
</feature>